<dbReference type="PANTHER" id="PTHR24960">
    <property type="entry name" value="PHOTOSYSTEM I IRON-SULFUR CENTER-RELATED"/>
    <property type="match status" value="1"/>
</dbReference>
<dbReference type="InterPro" id="IPR050157">
    <property type="entry name" value="PSI_iron-sulfur_center"/>
</dbReference>
<dbReference type="Gene3D" id="3.30.70.20">
    <property type="match status" value="1"/>
</dbReference>
<gene>
    <name evidence="6" type="ORF">J8273_8832</name>
</gene>
<feature type="domain" description="4Fe-4S ferredoxin-type" evidence="5">
    <location>
        <begin position="195"/>
        <end position="224"/>
    </location>
</feature>
<dbReference type="InterPro" id="IPR026816">
    <property type="entry name" value="Flavodoxin_dom"/>
</dbReference>
<evidence type="ECO:0000256" key="3">
    <source>
        <dbReference type="ARBA" id="ARBA00023004"/>
    </source>
</evidence>
<dbReference type="GO" id="GO:0046872">
    <property type="term" value="F:metal ion binding"/>
    <property type="evidence" value="ECO:0007669"/>
    <property type="project" value="UniProtKB-KW"/>
</dbReference>
<evidence type="ECO:0000256" key="1">
    <source>
        <dbReference type="ARBA" id="ARBA00022485"/>
    </source>
</evidence>
<dbReference type="Pfam" id="PF12724">
    <property type="entry name" value="Flavodoxin_5"/>
    <property type="match status" value="1"/>
</dbReference>
<dbReference type="PANTHER" id="PTHR24960:SF79">
    <property type="entry name" value="PHOTOSYSTEM I IRON-SULFUR CENTER"/>
    <property type="match status" value="1"/>
</dbReference>
<evidence type="ECO:0000256" key="4">
    <source>
        <dbReference type="ARBA" id="ARBA00023014"/>
    </source>
</evidence>
<dbReference type="Proteomes" id="UP000717585">
    <property type="component" value="Unassembled WGS sequence"/>
</dbReference>
<dbReference type="PROSITE" id="PS51379">
    <property type="entry name" value="4FE4S_FER_2"/>
    <property type="match status" value="2"/>
</dbReference>
<name>A0A8J6AX88_9EUKA</name>
<dbReference type="GO" id="GO:0051539">
    <property type="term" value="F:4 iron, 4 sulfur cluster binding"/>
    <property type="evidence" value="ECO:0007669"/>
    <property type="project" value="UniProtKB-KW"/>
</dbReference>
<proteinExistence type="predicted"/>
<dbReference type="EMBL" id="JAHDYR010000069">
    <property type="protein sequence ID" value="KAG9389539.1"/>
    <property type="molecule type" value="Genomic_DNA"/>
</dbReference>
<dbReference type="InterPro" id="IPR029039">
    <property type="entry name" value="Flavoprotein-like_sf"/>
</dbReference>
<dbReference type="Gene3D" id="3.40.50.360">
    <property type="match status" value="1"/>
</dbReference>
<keyword evidence="7" id="KW-1185">Reference proteome</keyword>
<feature type="domain" description="4Fe-4S ferredoxin-type" evidence="5">
    <location>
        <begin position="233"/>
        <end position="253"/>
    </location>
</feature>
<comment type="caution">
    <text evidence="6">The sequence shown here is derived from an EMBL/GenBank/DDBJ whole genome shotgun (WGS) entry which is preliminary data.</text>
</comment>
<organism evidence="6 7">
    <name type="scientific">Carpediemonas membranifera</name>
    <dbReference type="NCBI Taxonomy" id="201153"/>
    <lineage>
        <taxon>Eukaryota</taxon>
        <taxon>Metamonada</taxon>
        <taxon>Carpediemonas-like organisms</taxon>
        <taxon>Carpediemonas</taxon>
    </lineage>
</organism>
<evidence type="ECO:0000256" key="2">
    <source>
        <dbReference type="ARBA" id="ARBA00022723"/>
    </source>
</evidence>
<keyword evidence="3" id="KW-0408">Iron</keyword>
<dbReference type="SUPFAM" id="SSF54862">
    <property type="entry name" value="4Fe-4S ferredoxins"/>
    <property type="match status" value="1"/>
</dbReference>
<dbReference type="InterPro" id="IPR017896">
    <property type="entry name" value="4Fe4S_Fe-S-bd"/>
</dbReference>
<reference evidence="6" key="1">
    <citation type="submission" date="2021-05" db="EMBL/GenBank/DDBJ databases">
        <title>A free-living protist that lacks canonical eukaryotic 1 DNA replication and segregation systems.</title>
        <authorList>
            <person name="Salas-Leiva D.E."/>
            <person name="Tromer E.C."/>
            <person name="Curtis B.A."/>
            <person name="Jerlstrom-Hultqvist J."/>
            <person name="Kolisko M."/>
            <person name="Yi Z."/>
            <person name="Salas-Leiva J.S."/>
            <person name="Gallot-Lavallee L."/>
            <person name="Kops G.J.P.L."/>
            <person name="Archibald J.M."/>
            <person name="Simpson A.G.B."/>
            <person name="Roger A.J."/>
        </authorList>
    </citation>
    <scope>NUCLEOTIDE SEQUENCE</scope>
    <source>
        <strain evidence="6">BICM</strain>
    </source>
</reference>
<evidence type="ECO:0000259" key="5">
    <source>
        <dbReference type="PROSITE" id="PS51379"/>
    </source>
</evidence>
<evidence type="ECO:0000313" key="7">
    <source>
        <dbReference type="Proteomes" id="UP000717585"/>
    </source>
</evidence>
<sequence length="298" mass="32550">MKALILYSSFTGTCRYYANCYKTALEQSGFTVDKLNASTPETRATCLKKIAPAHEYDVVGFGSSIAMGGFQNGFKDFVERDLSDDYLRGKRVFTFCTANATCEGAGVVGTNLVKRGGQFFYHGFWPSTLNWPPLAGQKGLLLSKADLDIPRRHGEELVQRLEQGVVTSPPSVPASFKVMSHLGVSAKMLGKLGLGRVTVDPTRCIGCGKCVRTCPTGAMRMGPTHVAEKGAGCHGCFACFNACPSQAITKRFADPDKCPQFQFNDTYIKMVQTADLPEKKRLSKTEWDALKARVKAKK</sequence>
<dbReference type="SUPFAM" id="SSF52218">
    <property type="entry name" value="Flavoproteins"/>
    <property type="match status" value="1"/>
</dbReference>
<keyword evidence="4" id="KW-0411">Iron-sulfur</keyword>
<dbReference type="AlphaFoldDB" id="A0A8J6AX88"/>
<dbReference type="PROSITE" id="PS00198">
    <property type="entry name" value="4FE4S_FER_1"/>
    <property type="match status" value="2"/>
</dbReference>
<dbReference type="Pfam" id="PF12798">
    <property type="entry name" value="Fer4_3"/>
    <property type="match status" value="1"/>
</dbReference>
<evidence type="ECO:0000313" key="6">
    <source>
        <dbReference type="EMBL" id="KAG9389539.1"/>
    </source>
</evidence>
<accession>A0A8J6AX88</accession>
<dbReference type="InterPro" id="IPR017900">
    <property type="entry name" value="4Fe4S_Fe_S_CS"/>
</dbReference>
<protein>
    <submittedName>
        <fullName evidence="6">4Fe-4S Ferredoxin</fullName>
    </submittedName>
</protein>
<keyword evidence="1" id="KW-0004">4Fe-4S</keyword>
<dbReference type="Pfam" id="PF00037">
    <property type="entry name" value="Fer4"/>
    <property type="match status" value="1"/>
</dbReference>
<keyword evidence="2" id="KW-0479">Metal-binding</keyword>